<keyword evidence="2" id="KW-1185">Reference proteome</keyword>
<proteinExistence type="predicted"/>
<dbReference type="WBParaSite" id="sdigi.contig100.g4336.t1">
    <property type="protein sequence ID" value="sdigi.contig100.g4336.t1"/>
    <property type="gene ID" value="sdigi.contig100.g4336"/>
</dbReference>
<reference evidence="3" key="1">
    <citation type="submission" date="2022-11" db="UniProtKB">
        <authorList>
            <consortium name="WormBaseParasite"/>
        </authorList>
    </citation>
    <scope>IDENTIFICATION</scope>
</reference>
<accession>A0A915PHW8</accession>
<dbReference type="AlphaFoldDB" id="A0A915PHW8"/>
<name>A0A915PHW8_9BILA</name>
<protein>
    <submittedName>
        <fullName evidence="3">Uncharacterized protein</fullName>
    </submittedName>
</protein>
<feature type="region of interest" description="Disordered" evidence="1">
    <location>
        <begin position="25"/>
        <end position="53"/>
    </location>
</feature>
<feature type="compositionally biased region" description="Basic residues" evidence="1">
    <location>
        <begin position="37"/>
        <end position="53"/>
    </location>
</feature>
<evidence type="ECO:0000256" key="1">
    <source>
        <dbReference type="SAM" id="MobiDB-lite"/>
    </source>
</evidence>
<evidence type="ECO:0000313" key="3">
    <source>
        <dbReference type="WBParaSite" id="sdigi.contig100.g4336.t1"/>
    </source>
</evidence>
<organism evidence="2 3">
    <name type="scientific">Setaria digitata</name>
    <dbReference type="NCBI Taxonomy" id="48799"/>
    <lineage>
        <taxon>Eukaryota</taxon>
        <taxon>Metazoa</taxon>
        <taxon>Ecdysozoa</taxon>
        <taxon>Nematoda</taxon>
        <taxon>Chromadorea</taxon>
        <taxon>Rhabditida</taxon>
        <taxon>Spirurina</taxon>
        <taxon>Spiruromorpha</taxon>
        <taxon>Filarioidea</taxon>
        <taxon>Setariidae</taxon>
        <taxon>Setaria</taxon>
    </lineage>
</organism>
<evidence type="ECO:0000313" key="2">
    <source>
        <dbReference type="Proteomes" id="UP000887581"/>
    </source>
</evidence>
<dbReference type="Proteomes" id="UP000887581">
    <property type="component" value="Unplaced"/>
</dbReference>
<sequence>MKNNTATKIAIGVCMAVALRKRISPKKQTESAGRLPSRLKRHSQVSRHLSSPKHALHLKKPIDSAKSMHSVSNESLVSPLLSETEKSISEYSSENYPPAIVREQKEAPKLQLSPEKPRELSNKIVPTDTNRLSLPKLLKAENLDQIKSTESPTASKLLPAEESPSPTDVISIDSYCYCGQDVAISMNEMGELNENWKVELLPTIVKPLSFDPYSPEDLTQVEGKFLSSLLSAQNISTFS</sequence>